<evidence type="ECO:0000256" key="5">
    <source>
        <dbReference type="ARBA" id="ARBA00022989"/>
    </source>
</evidence>
<dbReference type="SUPFAM" id="SSF56112">
    <property type="entry name" value="Protein kinase-like (PK-like)"/>
    <property type="match status" value="1"/>
</dbReference>
<keyword evidence="6 7" id="KW-0472">Membrane</keyword>
<dbReference type="PROSITE" id="PS50011">
    <property type="entry name" value="PROTEIN_KINASE_DOM"/>
    <property type="match status" value="1"/>
</dbReference>
<keyword evidence="5 7" id="KW-1133">Transmembrane helix</keyword>
<comment type="subcellular location">
    <subcellularLocation>
        <location evidence="1">Membrane</location>
        <topology evidence="1">Single-pass membrane protein</topology>
    </subcellularLocation>
</comment>
<comment type="caution">
    <text evidence="10">The sequence shown here is derived from an EMBL/GenBank/DDBJ whole genome shotgun (WGS) entry which is preliminary data.</text>
</comment>
<evidence type="ECO:0000259" key="9">
    <source>
        <dbReference type="PROSITE" id="PS50011"/>
    </source>
</evidence>
<dbReference type="GO" id="GO:0005524">
    <property type="term" value="F:ATP binding"/>
    <property type="evidence" value="ECO:0007669"/>
    <property type="project" value="InterPro"/>
</dbReference>
<dbReference type="Pfam" id="PF12819">
    <property type="entry name" value="Malectin_like"/>
    <property type="match status" value="1"/>
</dbReference>
<reference evidence="10 11" key="1">
    <citation type="journal article" date="2018" name="Mol. Plant">
        <title>The genome of Artemisia annua provides insight into the evolution of Asteraceae family and artemisinin biosynthesis.</title>
        <authorList>
            <person name="Shen Q."/>
            <person name="Zhang L."/>
            <person name="Liao Z."/>
            <person name="Wang S."/>
            <person name="Yan T."/>
            <person name="Shi P."/>
            <person name="Liu M."/>
            <person name="Fu X."/>
            <person name="Pan Q."/>
            <person name="Wang Y."/>
            <person name="Lv Z."/>
            <person name="Lu X."/>
            <person name="Zhang F."/>
            <person name="Jiang W."/>
            <person name="Ma Y."/>
            <person name="Chen M."/>
            <person name="Hao X."/>
            <person name="Li L."/>
            <person name="Tang Y."/>
            <person name="Lv G."/>
            <person name="Zhou Y."/>
            <person name="Sun X."/>
            <person name="Brodelius P.E."/>
            <person name="Rose J.K.C."/>
            <person name="Tang K."/>
        </authorList>
    </citation>
    <scope>NUCLEOTIDE SEQUENCE [LARGE SCALE GENOMIC DNA]</scope>
    <source>
        <strain evidence="11">cv. Huhao1</strain>
        <tissue evidence="10">Leaf</tissue>
    </source>
</reference>
<evidence type="ECO:0000256" key="1">
    <source>
        <dbReference type="ARBA" id="ARBA00004167"/>
    </source>
</evidence>
<feature type="chain" id="PRO_5015464835" evidence="8">
    <location>
        <begin position="26"/>
        <end position="618"/>
    </location>
</feature>
<dbReference type="InterPro" id="IPR011009">
    <property type="entry name" value="Kinase-like_dom_sf"/>
</dbReference>
<keyword evidence="10" id="KW-0418">Kinase</keyword>
<protein>
    <submittedName>
        <fullName evidence="10">Leucine-rich repeat transmembrane protein kinase protein</fullName>
    </submittedName>
</protein>
<dbReference type="OrthoDB" id="2017114at2759"/>
<feature type="signal peptide" evidence="8">
    <location>
        <begin position="1"/>
        <end position="25"/>
    </location>
</feature>
<dbReference type="InterPro" id="IPR024788">
    <property type="entry name" value="Malectin-like_Carb-bd_dom"/>
</dbReference>
<name>A0A2U1MER2_ARTAN</name>
<feature type="transmembrane region" description="Helical" evidence="7">
    <location>
        <begin position="407"/>
        <end position="431"/>
    </location>
</feature>
<gene>
    <name evidence="10" type="ORF">CTI12_AA287430</name>
</gene>
<evidence type="ECO:0000256" key="4">
    <source>
        <dbReference type="ARBA" id="ARBA00022737"/>
    </source>
</evidence>
<organism evidence="10 11">
    <name type="scientific">Artemisia annua</name>
    <name type="common">Sweet wormwood</name>
    <dbReference type="NCBI Taxonomy" id="35608"/>
    <lineage>
        <taxon>Eukaryota</taxon>
        <taxon>Viridiplantae</taxon>
        <taxon>Streptophyta</taxon>
        <taxon>Embryophyta</taxon>
        <taxon>Tracheophyta</taxon>
        <taxon>Spermatophyta</taxon>
        <taxon>Magnoliopsida</taxon>
        <taxon>eudicotyledons</taxon>
        <taxon>Gunneridae</taxon>
        <taxon>Pentapetalae</taxon>
        <taxon>asterids</taxon>
        <taxon>campanulids</taxon>
        <taxon>Asterales</taxon>
        <taxon>Asteraceae</taxon>
        <taxon>Asteroideae</taxon>
        <taxon>Anthemideae</taxon>
        <taxon>Artemisiinae</taxon>
        <taxon>Artemisia</taxon>
    </lineage>
</organism>
<accession>A0A2U1MER2</accession>
<dbReference type="Gene3D" id="3.30.200.20">
    <property type="entry name" value="Phosphorylase Kinase, domain 1"/>
    <property type="match status" value="1"/>
</dbReference>
<keyword evidence="10" id="KW-0808">Transferase</keyword>
<dbReference type="PANTHER" id="PTHR45631">
    <property type="entry name" value="OS07G0107800 PROTEIN-RELATED"/>
    <property type="match status" value="1"/>
</dbReference>
<dbReference type="InterPro" id="IPR025875">
    <property type="entry name" value="Leu-rich_rpt_4"/>
</dbReference>
<dbReference type="Pfam" id="PF07714">
    <property type="entry name" value="PK_Tyr_Ser-Thr"/>
    <property type="match status" value="1"/>
</dbReference>
<sequence>MKMFYGIFPTLVLVCLFVTSILVRADDDQSGFISIDCGIAEGLTYTDNVTVYTQLMTLRSFPENIRNCYTLKPAQGKGHGTPFISTIELRLLGSNMYTESDYGPLCLFRRLTCEFRYGIILRYKVDKYDRLWMSNSVLRYFKFPTNDTIYSDPYSNIDPPPSEVMTAACGPSFSDTIELRWYPVNASDRFFFYLHFAETDILKANLTRGFNIYLNGNYWDGPIYAKNRTTTTIYSREPEIAAPSYTLTINSSKLSKSPPIINALELYTLKPLPQRQTDDQDGKSSALWNIKSSYKVTKHWQGDPCAPQEFVWDGVRCSFNDTESPRIIYLDLSNNNLTGTIPKFLAGLKFLKVLNLKGNNFVSPLPLELLEKSNKGSLSLSFDGEGPDDSAGSCDTNHCKNKKDNKFIVPVVATAASLFMILIALTAIWMIKKQKARGERRTGTELEIKKQEYILRGGFGTVYHGHIDDTQVAVKILSRTSHQGDKEFQAEANLLLNIHHKNITSLVGYCNEGSHKGIIYEYMVNGDLESHIFDVSSNVLSWEERLRIGCDAAHGLEYLHHGCKPGIVHRDIKCTNILLNGTFQAKLADFGLSKAFPAEGGTHISTVVAGTPGYLDPE</sequence>
<dbReference type="AlphaFoldDB" id="A0A2U1MER2"/>
<dbReference type="InterPro" id="IPR032675">
    <property type="entry name" value="LRR_dom_sf"/>
</dbReference>
<dbReference type="STRING" id="35608.A0A2U1MER2"/>
<dbReference type="Pfam" id="PF12799">
    <property type="entry name" value="LRR_4"/>
    <property type="match status" value="1"/>
</dbReference>
<keyword evidence="8" id="KW-0732">Signal</keyword>
<evidence type="ECO:0000256" key="3">
    <source>
        <dbReference type="ARBA" id="ARBA00022692"/>
    </source>
</evidence>
<dbReference type="Gene3D" id="3.80.10.10">
    <property type="entry name" value="Ribonuclease Inhibitor"/>
    <property type="match status" value="1"/>
</dbReference>
<evidence type="ECO:0000256" key="8">
    <source>
        <dbReference type="SAM" id="SignalP"/>
    </source>
</evidence>
<evidence type="ECO:0000313" key="11">
    <source>
        <dbReference type="Proteomes" id="UP000245207"/>
    </source>
</evidence>
<dbReference type="PANTHER" id="PTHR45631:SF202">
    <property type="entry name" value="SENESCENCE-INDUCED RECEPTOR-LIKE SERINE_THREONINE-PROTEIN KINASE"/>
    <property type="match status" value="1"/>
</dbReference>
<dbReference type="InterPro" id="IPR008271">
    <property type="entry name" value="Ser/Thr_kinase_AS"/>
</dbReference>
<dbReference type="GO" id="GO:0004672">
    <property type="term" value="F:protein kinase activity"/>
    <property type="evidence" value="ECO:0007669"/>
    <property type="project" value="InterPro"/>
</dbReference>
<dbReference type="EMBL" id="PKPP01005547">
    <property type="protein sequence ID" value="PWA59737.1"/>
    <property type="molecule type" value="Genomic_DNA"/>
</dbReference>
<evidence type="ECO:0000313" key="10">
    <source>
        <dbReference type="EMBL" id="PWA59737.1"/>
    </source>
</evidence>
<keyword evidence="11" id="KW-1185">Reference proteome</keyword>
<dbReference type="Gene3D" id="1.10.510.10">
    <property type="entry name" value="Transferase(Phosphotransferase) domain 1"/>
    <property type="match status" value="1"/>
</dbReference>
<dbReference type="GO" id="GO:0016020">
    <property type="term" value="C:membrane"/>
    <property type="evidence" value="ECO:0007669"/>
    <property type="project" value="UniProtKB-SubCell"/>
</dbReference>
<dbReference type="SUPFAM" id="SSF52058">
    <property type="entry name" value="L domain-like"/>
    <property type="match status" value="1"/>
</dbReference>
<keyword evidence="2" id="KW-0433">Leucine-rich repeat</keyword>
<proteinExistence type="predicted"/>
<evidence type="ECO:0000256" key="7">
    <source>
        <dbReference type="SAM" id="Phobius"/>
    </source>
</evidence>
<dbReference type="InterPro" id="IPR001245">
    <property type="entry name" value="Ser-Thr/Tyr_kinase_cat_dom"/>
</dbReference>
<feature type="domain" description="Protein kinase" evidence="9">
    <location>
        <begin position="448"/>
        <end position="618"/>
    </location>
</feature>
<dbReference type="Proteomes" id="UP000245207">
    <property type="component" value="Unassembled WGS sequence"/>
</dbReference>
<dbReference type="InterPro" id="IPR000719">
    <property type="entry name" value="Prot_kinase_dom"/>
</dbReference>
<evidence type="ECO:0000256" key="2">
    <source>
        <dbReference type="ARBA" id="ARBA00022614"/>
    </source>
</evidence>
<dbReference type="PROSITE" id="PS00108">
    <property type="entry name" value="PROTEIN_KINASE_ST"/>
    <property type="match status" value="1"/>
</dbReference>
<keyword evidence="3 7" id="KW-0812">Transmembrane</keyword>
<keyword evidence="4" id="KW-0677">Repeat</keyword>
<evidence type="ECO:0000256" key="6">
    <source>
        <dbReference type="ARBA" id="ARBA00023136"/>
    </source>
</evidence>
<dbReference type="SMART" id="SM00220">
    <property type="entry name" value="S_TKc"/>
    <property type="match status" value="1"/>
</dbReference>